<dbReference type="RefSeq" id="WP_316426124.1">
    <property type="nucleotide sequence ID" value="NZ_CP130144.1"/>
</dbReference>
<protein>
    <submittedName>
        <fullName evidence="2">STAS domain-containing protein</fullName>
    </submittedName>
</protein>
<evidence type="ECO:0000259" key="1">
    <source>
        <dbReference type="PROSITE" id="PS50801"/>
    </source>
</evidence>
<dbReference type="InterPro" id="IPR036513">
    <property type="entry name" value="STAS_dom_sf"/>
</dbReference>
<organism evidence="2">
    <name type="scientific">Leptolyngbya boryana CZ1</name>
    <dbReference type="NCBI Taxonomy" id="3060204"/>
    <lineage>
        <taxon>Bacteria</taxon>
        <taxon>Bacillati</taxon>
        <taxon>Cyanobacteriota</taxon>
        <taxon>Cyanophyceae</taxon>
        <taxon>Leptolyngbyales</taxon>
        <taxon>Leptolyngbyaceae</taxon>
        <taxon>Leptolyngbya group</taxon>
        <taxon>Leptolyngbya</taxon>
    </lineage>
</organism>
<dbReference type="AlphaFoldDB" id="A0AA97AR74"/>
<reference evidence="2" key="2">
    <citation type="submission" date="2023-07" db="EMBL/GenBank/DDBJ databases">
        <authorList>
            <person name="Bai X.-H."/>
            <person name="Wang H.-H."/>
            <person name="Wang J."/>
            <person name="Ma M.-Y."/>
            <person name="Hu H.-H."/>
            <person name="Song Z.-L."/>
            <person name="Ma H.-G."/>
            <person name="Fan Y."/>
            <person name="Du C.-Y."/>
            <person name="Xu J.-C."/>
        </authorList>
    </citation>
    <scope>NUCLEOTIDE SEQUENCE</scope>
    <source>
        <strain evidence="2">CZ1</strain>
    </source>
</reference>
<reference evidence="2" key="1">
    <citation type="journal article" date="2023" name="Plants (Basel)">
        <title>Genomic Analysis of Leptolyngbya boryana CZ1 Reveals Efficient Carbon Fixation Modules.</title>
        <authorList>
            <person name="Bai X."/>
            <person name="Wang H."/>
            <person name="Cheng W."/>
            <person name="Wang J."/>
            <person name="Ma M."/>
            <person name="Hu H."/>
            <person name="Song Z."/>
            <person name="Ma H."/>
            <person name="Fan Y."/>
            <person name="Du C."/>
            <person name="Xu J."/>
        </authorList>
    </citation>
    <scope>NUCLEOTIDE SEQUENCE</scope>
    <source>
        <strain evidence="2">CZ1</strain>
    </source>
</reference>
<dbReference type="Pfam" id="PF01740">
    <property type="entry name" value="STAS"/>
    <property type="match status" value="1"/>
</dbReference>
<dbReference type="GO" id="GO:0043856">
    <property type="term" value="F:anti-sigma factor antagonist activity"/>
    <property type="evidence" value="ECO:0007669"/>
    <property type="project" value="TreeGrafter"/>
</dbReference>
<dbReference type="PANTHER" id="PTHR33495">
    <property type="entry name" value="ANTI-SIGMA FACTOR ANTAGONIST TM_1081-RELATED-RELATED"/>
    <property type="match status" value="1"/>
</dbReference>
<proteinExistence type="predicted"/>
<evidence type="ECO:0000313" key="2">
    <source>
        <dbReference type="EMBL" id="WNZ43945.1"/>
    </source>
</evidence>
<name>A0AA97AR74_LEPBY</name>
<dbReference type="Gene3D" id="3.30.750.24">
    <property type="entry name" value="STAS domain"/>
    <property type="match status" value="1"/>
</dbReference>
<feature type="domain" description="STAS" evidence="1">
    <location>
        <begin position="15"/>
        <end position="111"/>
    </location>
</feature>
<dbReference type="CDD" id="cd07043">
    <property type="entry name" value="STAS_anti-anti-sigma_factors"/>
    <property type="match status" value="1"/>
</dbReference>
<dbReference type="InterPro" id="IPR002645">
    <property type="entry name" value="STAS_dom"/>
</dbReference>
<dbReference type="PROSITE" id="PS50801">
    <property type="entry name" value="STAS"/>
    <property type="match status" value="1"/>
</dbReference>
<sequence length="117" mass="12909">MQFEVTHLDNKIKQVKLIGRLDLKGTNEIDDAFSFAVGSSKTPTLIDMSEVEFIASIGMQMLISNTRSLARRSSKLVLLNPTPLVREALVTAGFESLIPMYDDFDTACADLQTALVE</sequence>
<gene>
    <name evidence="2" type="ORF">Q2T42_19090</name>
</gene>
<accession>A0AA97AR74</accession>
<dbReference type="PANTHER" id="PTHR33495:SF2">
    <property type="entry name" value="ANTI-SIGMA FACTOR ANTAGONIST TM_1081-RELATED"/>
    <property type="match status" value="1"/>
</dbReference>
<dbReference type="SUPFAM" id="SSF52091">
    <property type="entry name" value="SpoIIaa-like"/>
    <property type="match status" value="1"/>
</dbReference>
<dbReference type="EMBL" id="CP130144">
    <property type="protein sequence ID" value="WNZ43945.1"/>
    <property type="molecule type" value="Genomic_DNA"/>
</dbReference>